<dbReference type="InterPro" id="IPR036515">
    <property type="entry name" value="Transposase_17_sf"/>
</dbReference>
<dbReference type="InterPro" id="IPR002686">
    <property type="entry name" value="Transposase_17"/>
</dbReference>
<organism evidence="2 3">
    <name type="scientific">Ramlibacter agri</name>
    <dbReference type="NCBI Taxonomy" id="2728837"/>
    <lineage>
        <taxon>Bacteria</taxon>
        <taxon>Pseudomonadati</taxon>
        <taxon>Pseudomonadota</taxon>
        <taxon>Betaproteobacteria</taxon>
        <taxon>Burkholderiales</taxon>
        <taxon>Comamonadaceae</taxon>
        <taxon>Ramlibacter</taxon>
    </lineage>
</organism>
<dbReference type="RefSeq" id="WP_169420792.1">
    <property type="nucleotide sequence ID" value="NZ_JABBFX010000002.1"/>
</dbReference>
<reference evidence="2 3" key="1">
    <citation type="submission" date="2020-04" db="EMBL/GenBank/DDBJ databases">
        <title>Ramlibacter sp. G-1-2-2 isolated from soil.</title>
        <authorList>
            <person name="Dahal R.H."/>
        </authorList>
    </citation>
    <scope>NUCLEOTIDE SEQUENCE [LARGE SCALE GENOMIC DNA]</scope>
    <source>
        <strain evidence="2 3">G-1-2-2</strain>
    </source>
</reference>
<dbReference type="SUPFAM" id="SSF143422">
    <property type="entry name" value="Transposase IS200-like"/>
    <property type="match status" value="1"/>
</dbReference>
<dbReference type="PANTHER" id="PTHR36966:SF1">
    <property type="entry name" value="REP-ASSOCIATED TYROSINE TRANSPOSASE"/>
    <property type="match status" value="1"/>
</dbReference>
<accession>A0A848HDB6</accession>
<dbReference type="Proteomes" id="UP000541185">
    <property type="component" value="Unassembled WGS sequence"/>
</dbReference>
<protein>
    <submittedName>
        <fullName evidence="2">Transposase</fullName>
    </submittedName>
</protein>
<dbReference type="GO" id="GO:0043565">
    <property type="term" value="F:sequence-specific DNA binding"/>
    <property type="evidence" value="ECO:0007669"/>
    <property type="project" value="TreeGrafter"/>
</dbReference>
<dbReference type="NCBIfam" id="NF047646">
    <property type="entry name" value="REP_Tyr_transpos"/>
    <property type="match status" value="1"/>
</dbReference>
<dbReference type="SMART" id="SM01321">
    <property type="entry name" value="Y1_Tnp"/>
    <property type="match status" value="1"/>
</dbReference>
<dbReference type="PANTHER" id="PTHR36966">
    <property type="entry name" value="REP-ASSOCIATED TYROSINE TRANSPOSASE"/>
    <property type="match status" value="1"/>
</dbReference>
<keyword evidence="3" id="KW-1185">Reference proteome</keyword>
<dbReference type="EMBL" id="JABBFX010000002">
    <property type="protein sequence ID" value="NML46533.1"/>
    <property type="molecule type" value="Genomic_DNA"/>
</dbReference>
<evidence type="ECO:0000313" key="3">
    <source>
        <dbReference type="Proteomes" id="UP000541185"/>
    </source>
</evidence>
<sequence length="181" mass="21379">MPRYLRHFAPGGTYFFTLALEDRTSGLLVREIEALRAAYAAVQRRHPFETIAICVLPDHLHALWKLPEGDQDFPLRWQQIKHGFSHSVPAVESRRLSQVSRREKGIWQRRFWEHLIRSEEDLRRHVDYVHFNPVKHGHARRVQDWPFSSFHRWVERGDLPVEWGLVEAAEGGSFGERDRSP</sequence>
<dbReference type="InterPro" id="IPR052715">
    <property type="entry name" value="RAYT_transposase"/>
</dbReference>
<feature type="domain" description="Transposase IS200-like" evidence="1">
    <location>
        <begin position="9"/>
        <end position="132"/>
    </location>
</feature>
<proteinExistence type="predicted"/>
<evidence type="ECO:0000313" key="2">
    <source>
        <dbReference type="EMBL" id="NML46533.1"/>
    </source>
</evidence>
<dbReference type="Gene3D" id="3.30.70.1290">
    <property type="entry name" value="Transposase IS200-like"/>
    <property type="match status" value="1"/>
</dbReference>
<name>A0A848HDB6_9BURK</name>
<evidence type="ECO:0000259" key="1">
    <source>
        <dbReference type="SMART" id="SM01321"/>
    </source>
</evidence>
<dbReference type="AlphaFoldDB" id="A0A848HDB6"/>
<dbReference type="GO" id="GO:0006313">
    <property type="term" value="P:DNA transposition"/>
    <property type="evidence" value="ECO:0007669"/>
    <property type="project" value="InterPro"/>
</dbReference>
<dbReference type="GO" id="GO:0004803">
    <property type="term" value="F:transposase activity"/>
    <property type="evidence" value="ECO:0007669"/>
    <property type="project" value="InterPro"/>
</dbReference>
<comment type="caution">
    <text evidence="2">The sequence shown here is derived from an EMBL/GenBank/DDBJ whole genome shotgun (WGS) entry which is preliminary data.</text>
</comment>
<gene>
    <name evidence="2" type="ORF">HHL11_22495</name>
</gene>